<keyword evidence="2" id="KW-1185">Reference proteome</keyword>
<evidence type="ECO:0000313" key="2">
    <source>
        <dbReference type="Proteomes" id="UP000675881"/>
    </source>
</evidence>
<keyword evidence="1" id="KW-0378">Hydrolase</keyword>
<accession>A0A7R8HB92</accession>
<name>A0A7R8HB92_LEPSM</name>
<dbReference type="Proteomes" id="UP000675881">
    <property type="component" value="Chromosome 6"/>
</dbReference>
<evidence type="ECO:0000313" key="1">
    <source>
        <dbReference type="EMBL" id="CAF2988859.1"/>
    </source>
</evidence>
<reference evidence="1" key="1">
    <citation type="submission" date="2021-02" db="EMBL/GenBank/DDBJ databases">
        <authorList>
            <person name="Bekaert M."/>
        </authorList>
    </citation>
    <scope>NUCLEOTIDE SEQUENCE</scope>
    <source>
        <strain evidence="1">IoA-00</strain>
    </source>
</reference>
<dbReference type="EMBL" id="HG994585">
    <property type="protein sequence ID" value="CAF2988859.1"/>
    <property type="molecule type" value="Genomic_DNA"/>
</dbReference>
<proteinExistence type="predicted"/>
<dbReference type="GO" id="GO:0016787">
    <property type="term" value="F:hydrolase activity"/>
    <property type="evidence" value="ECO:0007669"/>
    <property type="project" value="UniProtKB-KW"/>
</dbReference>
<dbReference type="EC" id="3.4.21.-" evidence="1"/>
<protein>
    <submittedName>
        <fullName evidence="1">TMPRSS2</fullName>
        <ecNumber evidence="1">3.4.21.-</ecNumber>
    </submittedName>
</protein>
<gene>
    <name evidence="1" type="ORF">LSAA_11847</name>
</gene>
<sequence length="195" mass="22170">MTTVSINFITETNNVLVKLKYIYKIHVGDGTKYSVERLYVDNLDLENLIPIKVAIAKIQGNMTFSNQMYAVCLPNPSKSLEQLELYEECTNPILERLPRDDEKCIHRIDGKLDFKDIGTPFIMNHNSCCTLHLLGFGLADCVDGGSGDAELLGLCEWKSVNPVQWLFSRLVRKLMSSVMELVIKVHSLHHTDHYI</sequence>
<organism evidence="1 2">
    <name type="scientific">Lepeophtheirus salmonis</name>
    <name type="common">Salmon louse</name>
    <name type="synonym">Caligus salmonis</name>
    <dbReference type="NCBI Taxonomy" id="72036"/>
    <lineage>
        <taxon>Eukaryota</taxon>
        <taxon>Metazoa</taxon>
        <taxon>Ecdysozoa</taxon>
        <taxon>Arthropoda</taxon>
        <taxon>Crustacea</taxon>
        <taxon>Multicrustacea</taxon>
        <taxon>Hexanauplia</taxon>
        <taxon>Copepoda</taxon>
        <taxon>Siphonostomatoida</taxon>
        <taxon>Caligidae</taxon>
        <taxon>Lepeophtheirus</taxon>
    </lineage>
</organism>
<dbReference type="AlphaFoldDB" id="A0A7R8HB92"/>